<dbReference type="PANTHER" id="PTHR30158">
    <property type="entry name" value="ACRA/E-RELATED COMPONENT OF DRUG EFFLUX TRANSPORTER"/>
    <property type="match status" value="1"/>
</dbReference>
<evidence type="ECO:0000313" key="9">
    <source>
        <dbReference type="EMBL" id="KHL24100.1"/>
    </source>
</evidence>
<evidence type="ECO:0000256" key="2">
    <source>
        <dbReference type="ARBA" id="ARBA00009477"/>
    </source>
</evidence>
<keyword evidence="4" id="KW-0732">Signal</keyword>
<reference evidence="9 10" key="1">
    <citation type="submission" date="2014-11" db="EMBL/GenBank/DDBJ databases">
        <title>Draft genome sequence of Kirrobacter mercurialis.</title>
        <authorList>
            <person name="Coil D.A."/>
            <person name="Eisen J.A."/>
        </authorList>
    </citation>
    <scope>NUCLEOTIDE SEQUENCE [LARGE SCALE GENOMIC DNA]</scope>
    <source>
        <strain evidence="9 10">Coronado</strain>
    </source>
</reference>
<dbReference type="PROSITE" id="PS51257">
    <property type="entry name" value="PROKAR_LIPOPROTEIN"/>
    <property type="match status" value="1"/>
</dbReference>
<feature type="chain" id="PRO_5002071357" evidence="4">
    <location>
        <begin position="27"/>
        <end position="395"/>
    </location>
</feature>
<gene>
    <name evidence="9" type="ORF">PK98_15735</name>
</gene>
<proteinExistence type="inferred from homology"/>
<evidence type="ECO:0000256" key="4">
    <source>
        <dbReference type="SAM" id="SignalP"/>
    </source>
</evidence>
<dbReference type="STRING" id="1572751.PK98_15735"/>
<dbReference type="InterPro" id="IPR058626">
    <property type="entry name" value="MdtA-like_b-barrel"/>
</dbReference>
<feature type="signal peptide" evidence="4">
    <location>
        <begin position="1"/>
        <end position="26"/>
    </location>
</feature>
<dbReference type="GO" id="GO:0030313">
    <property type="term" value="C:cell envelope"/>
    <property type="evidence" value="ECO:0007669"/>
    <property type="project" value="UniProtKB-SubCell"/>
</dbReference>
<dbReference type="PANTHER" id="PTHR30158:SF3">
    <property type="entry name" value="MULTIDRUG EFFLUX PUMP SUBUNIT ACRA-RELATED"/>
    <property type="match status" value="1"/>
</dbReference>
<dbReference type="GO" id="GO:0005886">
    <property type="term" value="C:plasma membrane"/>
    <property type="evidence" value="ECO:0007669"/>
    <property type="project" value="TreeGrafter"/>
</dbReference>
<feature type="region of interest" description="Disordered" evidence="3">
    <location>
        <begin position="373"/>
        <end position="395"/>
    </location>
</feature>
<feature type="domain" description="Multidrug resistance protein MdtA-like alpha-helical hairpin" evidence="5">
    <location>
        <begin position="106"/>
        <end position="174"/>
    </location>
</feature>
<dbReference type="Gene3D" id="2.40.30.170">
    <property type="match status" value="1"/>
</dbReference>
<dbReference type="GO" id="GO:0046677">
    <property type="term" value="P:response to antibiotic"/>
    <property type="evidence" value="ECO:0007669"/>
    <property type="project" value="TreeGrafter"/>
</dbReference>
<dbReference type="InterPro" id="IPR006143">
    <property type="entry name" value="RND_pump_MFP"/>
</dbReference>
<feature type="compositionally biased region" description="Low complexity" evidence="3">
    <location>
        <begin position="384"/>
        <end position="395"/>
    </location>
</feature>
<dbReference type="Proteomes" id="UP000030988">
    <property type="component" value="Unassembled WGS sequence"/>
</dbReference>
<dbReference type="InterPro" id="IPR058627">
    <property type="entry name" value="MdtA-like_C"/>
</dbReference>
<evidence type="ECO:0000256" key="3">
    <source>
        <dbReference type="SAM" id="MobiDB-lite"/>
    </source>
</evidence>
<evidence type="ECO:0000256" key="1">
    <source>
        <dbReference type="ARBA" id="ARBA00004196"/>
    </source>
</evidence>
<dbReference type="InterPro" id="IPR058625">
    <property type="entry name" value="MdtA-like_BSH"/>
</dbReference>
<dbReference type="AlphaFoldDB" id="A0A0B2BRC8"/>
<dbReference type="InterPro" id="IPR058624">
    <property type="entry name" value="MdtA-like_HH"/>
</dbReference>
<protein>
    <submittedName>
        <fullName evidence="9">Hemolysin D</fullName>
    </submittedName>
</protein>
<dbReference type="SUPFAM" id="SSF111369">
    <property type="entry name" value="HlyD-like secretion proteins"/>
    <property type="match status" value="1"/>
</dbReference>
<sequence length="395" mass="41595">MNLTRFLRVGLLGGLGACLAALSGCAGGEEQERGGSAPQVGFVTVEPVAVPISVTLAGRTVAYETSEVRPQVSGIIRRRLFVEGSFVQAGQQLYEIDDRLFRAAVRQAEANLASARATAQAAEALARRYKPLAEIEAVAEQDYTNAEAQAGVARAAVAQAQATLETARINLRFTRVDAPISGRIGRSLVTNGALANANQTQPLAVIQRLDPMFVDMQQSSAELTSLRRALRAGEIAAGSTTARLQLEDGSTYGVPGTVEFSEVAVDVSTGTVALRARFPNPQGVLLPGMFVTTVFDQAVQPAAFVVPQPAVQRDFNGSSYVYVVGPGNQALRRPVTTARTQGRSWVISAGLRSGDRVITQTPTALRHDTAVRPVPQDTPQRIGAPAAPAAAAPAD</sequence>
<feature type="domain" description="Multidrug resistance protein MdtA-like C-terminal permuted SH3" evidence="8">
    <location>
        <begin position="303"/>
        <end position="360"/>
    </location>
</feature>
<dbReference type="Pfam" id="PF25876">
    <property type="entry name" value="HH_MFP_RND"/>
    <property type="match status" value="1"/>
</dbReference>
<dbReference type="Pfam" id="PF25917">
    <property type="entry name" value="BSH_RND"/>
    <property type="match status" value="1"/>
</dbReference>
<dbReference type="Gene3D" id="2.40.420.20">
    <property type="match status" value="1"/>
</dbReference>
<organism evidence="9 10">
    <name type="scientific">Croceibacterium mercuriale</name>
    <dbReference type="NCBI Taxonomy" id="1572751"/>
    <lineage>
        <taxon>Bacteria</taxon>
        <taxon>Pseudomonadati</taxon>
        <taxon>Pseudomonadota</taxon>
        <taxon>Alphaproteobacteria</taxon>
        <taxon>Sphingomonadales</taxon>
        <taxon>Erythrobacteraceae</taxon>
        <taxon>Croceibacterium</taxon>
    </lineage>
</organism>
<keyword evidence="10" id="KW-1185">Reference proteome</keyword>
<dbReference type="EMBL" id="JTDN01000006">
    <property type="protein sequence ID" value="KHL24100.1"/>
    <property type="molecule type" value="Genomic_DNA"/>
</dbReference>
<name>A0A0B2BRC8_9SPHN</name>
<evidence type="ECO:0000259" key="8">
    <source>
        <dbReference type="Pfam" id="PF25967"/>
    </source>
</evidence>
<dbReference type="NCBIfam" id="TIGR01730">
    <property type="entry name" value="RND_mfp"/>
    <property type="match status" value="1"/>
</dbReference>
<comment type="caution">
    <text evidence="9">The sequence shown here is derived from an EMBL/GenBank/DDBJ whole genome shotgun (WGS) entry which is preliminary data.</text>
</comment>
<comment type="similarity">
    <text evidence="2">Belongs to the membrane fusion protein (MFP) (TC 8.A.1) family.</text>
</comment>
<evidence type="ECO:0000259" key="7">
    <source>
        <dbReference type="Pfam" id="PF25944"/>
    </source>
</evidence>
<dbReference type="Pfam" id="PF25967">
    <property type="entry name" value="RND-MFP_C"/>
    <property type="match status" value="1"/>
</dbReference>
<evidence type="ECO:0000259" key="5">
    <source>
        <dbReference type="Pfam" id="PF25876"/>
    </source>
</evidence>
<evidence type="ECO:0000259" key="6">
    <source>
        <dbReference type="Pfam" id="PF25917"/>
    </source>
</evidence>
<feature type="domain" description="Multidrug resistance protein MdtA-like barrel-sandwich hybrid" evidence="6">
    <location>
        <begin position="65"/>
        <end position="207"/>
    </location>
</feature>
<dbReference type="Pfam" id="PF25944">
    <property type="entry name" value="Beta-barrel_RND"/>
    <property type="match status" value="1"/>
</dbReference>
<evidence type="ECO:0000313" key="10">
    <source>
        <dbReference type="Proteomes" id="UP000030988"/>
    </source>
</evidence>
<dbReference type="Gene3D" id="2.40.50.100">
    <property type="match status" value="1"/>
</dbReference>
<dbReference type="GO" id="GO:0022857">
    <property type="term" value="F:transmembrane transporter activity"/>
    <property type="evidence" value="ECO:0007669"/>
    <property type="project" value="InterPro"/>
</dbReference>
<feature type="domain" description="Multidrug resistance protein MdtA-like beta-barrel" evidence="7">
    <location>
        <begin position="211"/>
        <end position="293"/>
    </location>
</feature>
<dbReference type="Gene3D" id="1.10.287.470">
    <property type="entry name" value="Helix hairpin bin"/>
    <property type="match status" value="1"/>
</dbReference>
<accession>A0A0B2BRC8</accession>
<comment type="subcellular location">
    <subcellularLocation>
        <location evidence="1">Cell envelope</location>
    </subcellularLocation>
</comment>